<proteinExistence type="predicted"/>
<sequence>MATLALRLYTTHCDIKYLTPRQTARDRTLHEGRAYAARLAFEGSHTFALRCTRTTFGVYLCA</sequence>
<gene>
    <name evidence="1" type="ORF">MMAB1_2396</name>
</gene>
<dbReference type="Proteomes" id="UP000069850">
    <property type="component" value="Chromosome 1"/>
</dbReference>
<dbReference type="AlphaFoldDB" id="A0A0X3BNW3"/>
<evidence type="ECO:0000313" key="1">
    <source>
        <dbReference type="EMBL" id="CVK33609.1"/>
    </source>
</evidence>
<name>A0A0X3BNW3_9EURY</name>
<protein>
    <submittedName>
        <fullName evidence="1">Uncharacterized protein</fullName>
    </submittedName>
</protein>
<evidence type="ECO:0000313" key="2">
    <source>
        <dbReference type="Proteomes" id="UP000069850"/>
    </source>
</evidence>
<organism evidence="1 2">
    <name type="scientific">Methanoculleus bourgensis</name>
    <dbReference type="NCBI Taxonomy" id="83986"/>
    <lineage>
        <taxon>Archaea</taxon>
        <taxon>Methanobacteriati</taxon>
        <taxon>Methanobacteriota</taxon>
        <taxon>Stenosarchaea group</taxon>
        <taxon>Methanomicrobia</taxon>
        <taxon>Methanomicrobiales</taxon>
        <taxon>Methanomicrobiaceae</taxon>
        <taxon>Methanoculleus</taxon>
    </lineage>
</organism>
<dbReference type="KEGG" id="mema:MMAB1_2396"/>
<dbReference type="EMBL" id="LT158599">
    <property type="protein sequence ID" value="CVK33609.1"/>
    <property type="molecule type" value="Genomic_DNA"/>
</dbReference>
<reference evidence="1 2" key="1">
    <citation type="submission" date="2016-01" db="EMBL/GenBank/DDBJ databases">
        <authorList>
            <person name="Manzoor S."/>
        </authorList>
    </citation>
    <scope>NUCLEOTIDE SEQUENCE [LARGE SCALE GENOMIC DNA]</scope>
    <source>
        <strain evidence="1">Methanoculleus sp MAB1</strain>
    </source>
</reference>
<accession>A0A0X3BNW3</accession>